<dbReference type="EMBL" id="JBJQOH010000001">
    <property type="protein sequence ID" value="KAL3700744.1"/>
    <property type="molecule type" value="Genomic_DNA"/>
</dbReference>
<evidence type="ECO:0000313" key="2">
    <source>
        <dbReference type="EMBL" id="KAL3700744.1"/>
    </source>
</evidence>
<protein>
    <submittedName>
        <fullName evidence="2">Uncharacterized protein</fullName>
    </submittedName>
</protein>
<reference evidence="2 3" key="1">
    <citation type="submission" date="2024-09" db="EMBL/GenBank/DDBJ databases">
        <title>Chromosome-scale assembly of Riccia sorocarpa.</title>
        <authorList>
            <person name="Paukszto L."/>
        </authorList>
    </citation>
    <scope>NUCLEOTIDE SEQUENCE [LARGE SCALE GENOMIC DNA]</scope>
    <source>
        <strain evidence="2">LP-2024</strain>
        <tissue evidence="2">Aerial parts of the thallus</tissue>
    </source>
</reference>
<evidence type="ECO:0000313" key="3">
    <source>
        <dbReference type="Proteomes" id="UP001633002"/>
    </source>
</evidence>
<gene>
    <name evidence="2" type="ORF">R1sor_018766</name>
</gene>
<evidence type="ECO:0000256" key="1">
    <source>
        <dbReference type="SAM" id="MobiDB-lite"/>
    </source>
</evidence>
<sequence length="295" mass="32814">MSKRDYELIVEYLEDSDHFQQITRNGKKTKVGGKNLTKKTAFGHMAVHLAALGFPPCNGTVMGAGITEEESRSGITLEQKMNAKCPYFFRMHALFGNRANVDPSAVGDFGLADEGVYIPDPVIDSQFQEPRDVYLSGSVEECRGVDLSNDLDNEQAEMDDVECEPSQAMGTQTMASNLPSSNLSSVHGGDVRVTQIEPDHDAEMPSNGRGKRKFVQENGSASCASRRGRVKKPKIPERKQNLIGVYENSVQARNSYRQAALPARDDYRHAVLAEKRMAREESEKRAKVDRRAHNY</sequence>
<dbReference type="AlphaFoldDB" id="A0ABD3IGV0"/>
<proteinExistence type="predicted"/>
<keyword evidence="3" id="KW-1185">Reference proteome</keyword>
<accession>A0ABD3IGV0</accession>
<feature type="region of interest" description="Disordered" evidence="1">
    <location>
        <begin position="199"/>
        <end position="232"/>
    </location>
</feature>
<name>A0ABD3IGV0_9MARC</name>
<dbReference type="Proteomes" id="UP001633002">
    <property type="component" value="Unassembled WGS sequence"/>
</dbReference>
<organism evidence="2 3">
    <name type="scientific">Riccia sorocarpa</name>
    <dbReference type="NCBI Taxonomy" id="122646"/>
    <lineage>
        <taxon>Eukaryota</taxon>
        <taxon>Viridiplantae</taxon>
        <taxon>Streptophyta</taxon>
        <taxon>Embryophyta</taxon>
        <taxon>Marchantiophyta</taxon>
        <taxon>Marchantiopsida</taxon>
        <taxon>Marchantiidae</taxon>
        <taxon>Marchantiales</taxon>
        <taxon>Ricciaceae</taxon>
        <taxon>Riccia</taxon>
    </lineage>
</organism>
<comment type="caution">
    <text evidence="2">The sequence shown here is derived from an EMBL/GenBank/DDBJ whole genome shotgun (WGS) entry which is preliminary data.</text>
</comment>